<gene>
    <name evidence="4" type="ORF">XELAEV_18035508mg</name>
</gene>
<dbReference type="Proteomes" id="UP000694892">
    <property type="component" value="Chromosome 7L"/>
</dbReference>
<keyword evidence="3" id="KW-0964">Secreted</keyword>
<organism evidence="4 5">
    <name type="scientific">Xenopus laevis</name>
    <name type="common">African clawed frog</name>
    <dbReference type="NCBI Taxonomy" id="8355"/>
    <lineage>
        <taxon>Eukaryota</taxon>
        <taxon>Metazoa</taxon>
        <taxon>Chordata</taxon>
        <taxon>Craniata</taxon>
        <taxon>Vertebrata</taxon>
        <taxon>Euteleostomi</taxon>
        <taxon>Amphibia</taxon>
        <taxon>Batrachia</taxon>
        <taxon>Anura</taxon>
        <taxon>Pipoidea</taxon>
        <taxon>Pipidae</taxon>
        <taxon>Xenopodinae</taxon>
        <taxon>Xenopus</taxon>
        <taxon>Xenopus</taxon>
    </lineage>
</organism>
<dbReference type="CDD" id="cd23298">
    <property type="entry name" value="beta-trefoil_IL18"/>
    <property type="match status" value="1"/>
</dbReference>
<dbReference type="GO" id="GO:0006954">
    <property type="term" value="P:inflammatory response"/>
    <property type="evidence" value="ECO:0007669"/>
    <property type="project" value="InterPro"/>
</dbReference>
<dbReference type="SUPFAM" id="SSF50353">
    <property type="entry name" value="Cytokine"/>
    <property type="match status" value="1"/>
</dbReference>
<comment type="subcellular location">
    <subcellularLocation>
        <location evidence="1">Secreted</location>
    </subcellularLocation>
</comment>
<dbReference type="InterPro" id="IPR008996">
    <property type="entry name" value="IL1/FGF"/>
</dbReference>
<dbReference type="Pfam" id="PF00340">
    <property type="entry name" value="IL1"/>
    <property type="match status" value="1"/>
</dbReference>
<accession>A0A974HC59</accession>
<dbReference type="AlphaFoldDB" id="A0A974HC59"/>
<dbReference type="EMBL" id="CM004478">
    <property type="protein sequence ID" value="OCT72529.1"/>
    <property type="molecule type" value="Genomic_DNA"/>
</dbReference>
<dbReference type="InterPro" id="IPR000975">
    <property type="entry name" value="IL-1_fam"/>
</dbReference>
<evidence type="ECO:0000256" key="3">
    <source>
        <dbReference type="ARBA" id="ARBA00022525"/>
    </source>
</evidence>
<sequence>MSSEASHEFQISERDNIDICSEEVGILLFTVNDLQEDSWRESRSLKAVIVNSFKEFLAGFPENELAEFIPEYNRERTCFDMKIYRSTSYYDGISVAFAITIDGGTYRMCCTDQMKICFERGGCPAGIEGNTSKMIFYQKVFCDSDPDVFTLESSLKKGYYLASIEENGRHKLGLKQGQDEVDSTKAFDIHVESGS</sequence>
<comment type="similarity">
    <text evidence="2">Belongs to the IL-1 family.</text>
</comment>
<evidence type="ECO:0000313" key="5">
    <source>
        <dbReference type="Proteomes" id="UP000694892"/>
    </source>
</evidence>
<dbReference type="Gene3D" id="2.80.10.50">
    <property type="match status" value="1"/>
</dbReference>
<protein>
    <submittedName>
        <fullName evidence="4">Uncharacterized protein</fullName>
    </submittedName>
</protein>
<proteinExistence type="inferred from homology"/>
<name>A0A974HC59_XENLA</name>
<evidence type="ECO:0000256" key="1">
    <source>
        <dbReference type="ARBA" id="ARBA00004613"/>
    </source>
</evidence>
<reference evidence="5" key="1">
    <citation type="journal article" date="2016" name="Nature">
        <title>Genome evolution in the allotetraploid frog Xenopus laevis.</title>
        <authorList>
            <person name="Session A.M."/>
            <person name="Uno Y."/>
            <person name="Kwon T."/>
            <person name="Chapman J.A."/>
            <person name="Toyoda A."/>
            <person name="Takahashi S."/>
            <person name="Fukui A."/>
            <person name="Hikosaka A."/>
            <person name="Suzuki A."/>
            <person name="Kondo M."/>
            <person name="van Heeringen S.J."/>
            <person name="Quigley I."/>
            <person name="Heinz S."/>
            <person name="Ogino H."/>
            <person name="Ochi H."/>
            <person name="Hellsten U."/>
            <person name="Lyons J.B."/>
            <person name="Simakov O."/>
            <person name="Putnam N."/>
            <person name="Stites J."/>
            <person name="Kuroki Y."/>
            <person name="Tanaka T."/>
            <person name="Michiue T."/>
            <person name="Watanabe M."/>
            <person name="Bogdanovic O."/>
            <person name="Lister R."/>
            <person name="Georgiou G."/>
            <person name="Paranjpe S.S."/>
            <person name="van Kruijsbergen I."/>
            <person name="Shu S."/>
            <person name="Carlson J."/>
            <person name="Kinoshita T."/>
            <person name="Ohta Y."/>
            <person name="Mawaribuchi S."/>
            <person name="Jenkins J."/>
            <person name="Grimwood J."/>
            <person name="Schmutz J."/>
            <person name="Mitros T."/>
            <person name="Mozaffari S.V."/>
            <person name="Suzuki Y."/>
            <person name="Haramoto Y."/>
            <person name="Yamamoto T.S."/>
            <person name="Takagi C."/>
            <person name="Heald R."/>
            <person name="Miller K."/>
            <person name="Haudenschild C."/>
            <person name="Kitzman J."/>
            <person name="Nakayama T."/>
            <person name="Izutsu Y."/>
            <person name="Robert J."/>
            <person name="Fortriede J."/>
            <person name="Burns K."/>
            <person name="Lotay V."/>
            <person name="Karimi K."/>
            <person name="Yasuoka Y."/>
            <person name="Dichmann D.S."/>
            <person name="Flajnik M.F."/>
            <person name="Houston D.W."/>
            <person name="Shendure J."/>
            <person name="DuPasquier L."/>
            <person name="Vize P.D."/>
            <person name="Zorn A.M."/>
            <person name="Ito M."/>
            <person name="Marcotte E.M."/>
            <person name="Wallingford J.B."/>
            <person name="Ito Y."/>
            <person name="Asashima M."/>
            <person name="Ueno N."/>
            <person name="Matsuda Y."/>
            <person name="Veenstra G.J."/>
            <person name="Fujiyama A."/>
            <person name="Harland R.M."/>
            <person name="Taira M."/>
            <person name="Rokhsar D.S."/>
        </authorList>
    </citation>
    <scope>NUCLEOTIDE SEQUENCE [LARGE SCALE GENOMIC DNA]</scope>
    <source>
        <strain evidence="5">J</strain>
    </source>
</reference>
<evidence type="ECO:0000256" key="2">
    <source>
        <dbReference type="ARBA" id="ARBA00010448"/>
    </source>
</evidence>
<evidence type="ECO:0000313" key="4">
    <source>
        <dbReference type="EMBL" id="OCT72529.1"/>
    </source>
</evidence>
<dbReference type="GO" id="GO:0005125">
    <property type="term" value="F:cytokine activity"/>
    <property type="evidence" value="ECO:0007669"/>
    <property type="project" value="InterPro"/>
</dbReference>
<dbReference type="GO" id="GO:0006955">
    <property type="term" value="P:immune response"/>
    <property type="evidence" value="ECO:0007669"/>
    <property type="project" value="InterPro"/>
</dbReference>
<dbReference type="GO" id="GO:0005615">
    <property type="term" value="C:extracellular space"/>
    <property type="evidence" value="ECO:0007669"/>
    <property type="project" value="InterPro"/>
</dbReference>